<dbReference type="AlphaFoldDB" id="A0A3T0N491"/>
<dbReference type="RefSeq" id="WP_127749349.1">
    <property type="nucleotide sequence ID" value="NZ_CP033219.1"/>
</dbReference>
<reference evidence="2 3" key="1">
    <citation type="submission" date="2018-10" db="EMBL/GenBank/DDBJ databases">
        <title>Parasedimentitalea marina sp. nov., a psychrophilic bacterium isolated from deep seawater of the New Britain Trench.</title>
        <authorList>
            <person name="Cao J."/>
        </authorList>
    </citation>
    <scope>NUCLEOTIDE SEQUENCE [LARGE SCALE GENOMIC DNA]</scope>
    <source>
        <strain evidence="2 3">W43</strain>
    </source>
</reference>
<dbReference type="KEGG" id="sedi:EBB79_13580"/>
<dbReference type="Gene3D" id="3.40.50.720">
    <property type="entry name" value="NAD(P)-binding Rossmann-like Domain"/>
    <property type="match status" value="1"/>
</dbReference>
<sequence length="289" mass="31598">MEVLILGGTGSIGTAVTAELVKNGHSVIGLSRSTLSDQKLTQLGVTPYRGDLREPEHWSHLIAQVDGVIQLAATFGTDMAQVDARALTAILAQAALRQTSLRLLYTGGCWLYGATGDTVACETRRLRPIPSFAWMTQNSRMLTDAPQVSAAVVHPAMVYHQDGGVFSRFIQQAQADVPIEVWGSINTRWPLVHRQDLAVAYRLLLEDPSLTGDYNVAAESGAKVSGIVTEIARRNHHQAGYVIRTLKHVLAKYGHWAEGPTLDQQMSAAKLQRDCGWTPHHTHFQAADF</sequence>
<dbReference type="InterPro" id="IPR001509">
    <property type="entry name" value="Epimerase_deHydtase"/>
</dbReference>
<dbReference type="Pfam" id="PF01370">
    <property type="entry name" value="Epimerase"/>
    <property type="match status" value="1"/>
</dbReference>
<dbReference type="InterPro" id="IPR051783">
    <property type="entry name" value="NAD(P)-dependent_oxidoreduct"/>
</dbReference>
<dbReference type="Proteomes" id="UP000283063">
    <property type="component" value="Chromosome"/>
</dbReference>
<dbReference type="SUPFAM" id="SSF51735">
    <property type="entry name" value="NAD(P)-binding Rossmann-fold domains"/>
    <property type="match status" value="1"/>
</dbReference>
<evidence type="ECO:0000259" key="1">
    <source>
        <dbReference type="Pfam" id="PF01370"/>
    </source>
</evidence>
<proteinExistence type="predicted"/>
<keyword evidence="3" id="KW-1185">Reference proteome</keyword>
<evidence type="ECO:0000313" key="3">
    <source>
        <dbReference type="Proteomes" id="UP000283063"/>
    </source>
</evidence>
<dbReference type="InterPro" id="IPR036291">
    <property type="entry name" value="NAD(P)-bd_dom_sf"/>
</dbReference>
<dbReference type="PANTHER" id="PTHR48079">
    <property type="entry name" value="PROTEIN YEEZ"/>
    <property type="match status" value="1"/>
</dbReference>
<dbReference type="EMBL" id="CP033219">
    <property type="protein sequence ID" value="AZV78799.1"/>
    <property type="molecule type" value="Genomic_DNA"/>
</dbReference>
<dbReference type="GO" id="GO:0004029">
    <property type="term" value="F:aldehyde dehydrogenase (NAD+) activity"/>
    <property type="evidence" value="ECO:0007669"/>
    <property type="project" value="TreeGrafter"/>
</dbReference>
<dbReference type="GO" id="GO:0005737">
    <property type="term" value="C:cytoplasm"/>
    <property type="evidence" value="ECO:0007669"/>
    <property type="project" value="TreeGrafter"/>
</dbReference>
<protein>
    <submittedName>
        <fullName evidence="2">NAD-dependent epimerase/dehydratase family protein</fullName>
    </submittedName>
</protein>
<gene>
    <name evidence="2" type="ORF">EBB79_13580</name>
</gene>
<evidence type="ECO:0000313" key="2">
    <source>
        <dbReference type="EMBL" id="AZV78799.1"/>
    </source>
</evidence>
<feature type="domain" description="NAD-dependent epimerase/dehydratase" evidence="1">
    <location>
        <begin position="3"/>
        <end position="217"/>
    </location>
</feature>
<organism evidence="2 3">
    <name type="scientific">Parasedimentitalea marina</name>
    <dbReference type="NCBI Taxonomy" id="2483033"/>
    <lineage>
        <taxon>Bacteria</taxon>
        <taxon>Pseudomonadati</taxon>
        <taxon>Pseudomonadota</taxon>
        <taxon>Alphaproteobacteria</taxon>
        <taxon>Rhodobacterales</taxon>
        <taxon>Paracoccaceae</taxon>
        <taxon>Parasedimentitalea</taxon>
    </lineage>
</organism>
<accession>A0A3T0N491</accession>
<dbReference type="OrthoDB" id="9787292at2"/>
<name>A0A3T0N491_9RHOB</name>
<dbReference type="PANTHER" id="PTHR48079:SF6">
    <property type="entry name" value="NAD(P)-BINDING DOMAIN-CONTAINING PROTEIN-RELATED"/>
    <property type="match status" value="1"/>
</dbReference>